<organism evidence="1 2">
    <name type="scientific">Mycolicibacterium fortuitum</name>
    <name type="common">Mycobacterium fortuitum</name>
    <dbReference type="NCBI Taxonomy" id="1766"/>
    <lineage>
        <taxon>Bacteria</taxon>
        <taxon>Bacillati</taxon>
        <taxon>Actinomycetota</taxon>
        <taxon>Actinomycetes</taxon>
        <taxon>Mycobacteriales</taxon>
        <taxon>Mycobacteriaceae</taxon>
        <taxon>Mycolicibacterium</taxon>
    </lineage>
</organism>
<sequence length="217" mass="23117">MTDGHRHLVVFDVNVYLDAAFLTGAPFSWESFDAIAASIAQVPVPHPDGAYDSLRAVATCQSGTFAGLETVEVFTNDHIEDMVHAKAQHPVVPAPGSDLKGLGWNRSDADALLEGFVWEVGNRSAGGCVPTDVPDGNPPLDHEDGMVYGACKYLAGEYPLATVYCVTRDRPFLEAAKLGKLSGHTKVLHPAKFVGLVRAARANLGVKRMRPGGPSPL</sequence>
<dbReference type="EMBL" id="JAWLVV010000022">
    <property type="protein sequence ID" value="MDV7293000.1"/>
    <property type="molecule type" value="Genomic_DNA"/>
</dbReference>
<evidence type="ECO:0000313" key="2">
    <source>
        <dbReference type="Proteomes" id="UP001186041"/>
    </source>
</evidence>
<dbReference type="Proteomes" id="UP001186041">
    <property type="component" value="Unassembled WGS sequence"/>
</dbReference>
<accession>A0AAE4VGW0</accession>
<name>A0AAE4VGW0_MYCFO</name>
<protein>
    <submittedName>
        <fullName evidence="1">Uncharacterized protein</fullName>
    </submittedName>
</protein>
<comment type="caution">
    <text evidence="1">The sequence shown here is derived from an EMBL/GenBank/DDBJ whole genome shotgun (WGS) entry which is preliminary data.</text>
</comment>
<evidence type="ECO:0000313" key="1">
    <source>
        <dbReference type="EMBL" id="MDV7293000.1"/>
    </source>
</evidence>
<reference evidence="1" key="1">
    <citation type="submission" date="2023-10" db="EMBL/GenBank/DDBJ databases">
        <title>Mycolicibacterium fortuitum clinical isolates causing pulmonary infections in humans.</title>
        <authorList>
            <person name="Mejia-Ponce P.M."/>
            <person name="Zenteno-Cuevas R."/>
            <person name="Licona-Cassani C."/>
        </authorList>
    </citation>
    <scope>NUCLEOTIDE SEQUENCE</scope>
    <source>
        <strain evidence="1">M8</strain>
    </source>
</reference>
<gene>
    <name evidence="1" type="ORF">R4485_22735</name>
</gene>
<dbReference type="AlphaFoldDB" id="A0AAE4VGW0"/>
<dbReference type="RefSeq" id="WP_061264269.1">
    <property type="nucleotide sequence ID" value="NZ_JACKTK010000072.1"/>
</dbReference>
<proteinExistence type="predicted"/>